<name>A0A2R5GRJ2_9STRA</name>
<dbReference type="Proteomes" id="UP000241890">
    <property type="component" value="Unassembled WGS sequence"/>
</dbReference>
<organism evidence="2 3">
    <name type="scientific">Hondaea fermentalgiana</name>
    <dbReference type="NCBI Taxonomy" id="2315210"/>
    <lineage>
        <taxon>Eukaryota</taxon>
        <taxon>Sar</taxon>
        <taxon>Stramenopiles</taxon>
        <taxon>Bigyra</taxon>
        <taxon>Labyrinthulomycetes</taxon>
        <taxon>Thraustochytrida</taxon>
        <taxon>Thraustochytriidae</taxon>
        <taxon>Hondaea</taxon>
    </lineage>
</organism>
<dbReference type="InterPro" id="IPR046824">
    <property type="entry name" value="Mss51-like_C"/>
</dbReference>
<dbReference type="OrthoDB" id="5282002at2759"/>
<keyword evidence="3" id="KW-1185">Reference proteome</keyword>
<feature type="domain" description="Mitochondrial splicing suppressor 51-like C-terminal" evidence="1">
    <location>
        <begin position="94"/>
        <end position="269"/>
    </location>
</feature>
<dbReference type="Pfam" id="PF20179">
    <property type="entry name" value="MSS51_C"/>
    <property type="match status" value="1"/>
</dbReference>
<dbReference type="AlphaFoldDB" id="A0A2R5GRJ2"/>
<accession>A0A2R5GRJ2</accession>
<sequence length="289" mass="31562">MRAKGKAAADALRRAVKELEEDHLVPRLWQAAERQAVSSANSDDAATAKQAKQAKVDPLENWDTVVQELGLESWVERHAASGGVAVFTKLLSYPLTLAKYAHAHCDLEKSNNDNIRVSIVGARAESSLPALYWTHLVALAPDSARAQQWNLQFIGPDVSLSGPPVHDALRDREVSILNQVSFATAQRPLETCELPSPDLYAFFNSGIGHPKESKRWAQALADLKGSGRRALFTSFHADDLARDLKALEALGANINFVERENPLRSLSRESSPDPSERVFANAAVVVATL</sequence>
<dbReference type="EMBL" id="BEYU01000159">
    <property type="protein sequence ID" value="GBG33506.1"/>
    <property type="molecule type" value="Genomic_DNA"/>
</dbReference>
<evidence type="ECO:0000313" key="2">
    <source>
        <dbReference type="EMBL" id="GBG33506.1"/>
    </source>
</evidence>
<dbReference type="PANTHER" id="PTHR28069:SF1">
    <property type="entry name" value="PROTEIN MSS51, MITOCHONDRIAL"/>
    <property type="match status" value="1"/>
</dbReference>
<reference evidence="2 3" key="1">
    <citation type="submission" date="2017-12" db="EMBL/GenBank/DDBJ databases">
        <title>Sequencing, de novo assembly and annotation of complete genome of a new Thraustochytrid species, strain FCC1311.</title>
        <authorList>
            <person name="Sedici K."/>
            <person name="Godart F."/>
            <person name="Aiese Cigliano R."/>
            <person name="Sanseverino W."/>
            <person name="Barakat M."/>
            <person name="Ortet P."/>
            <person name="Marechal E."/>
            <person name="Cagnac O."/>
            <person name="Amato A."/>
        </authorList>
    </citation>
    <scope>NUCLEOTIDE SEQUENCE [LARGE SCALE GENOMIC DNA]</scope>
</reference>
<evidence type="ECO:0000313" key="3">
    <source>
        <dbReference type="Proteomes" id="UP000241890"/>
    </source>
</evidence>
<proteinExistence type="predicted"/>
<dbReference type="InParanoid" id="A0A2R5GRJ2"/>
<protein>
    <submittedName>
        <fullName evidence="2">Zinc finger MYND domain-containing protein 15</fullName>
    </submittedName>
</protein>
<dbReference type="PANTHER" id="PTHR28069">
    <property type="entry name" value="GH20023P"/>
    <property type="match status" value="1"/>
</dbReference>
<evidence type="ECO:0000259" key="1">
    <source>
        <dbReference type="Pfam" id="PF20179"/>
    </source>
</evidence>
<comment type="caution">
    <text evidence="2">The sequence shown here is derived from an EMBL/GenBank/DDBJ whole genome shotgun (WGS) entry which is preliminary data.</text>
</comment>
<gene>
    <name evidence="2" type="ORF">FCC1311_097292</name>
</gene>